<feature type="compositionally biased region" description="Basic and acidic residues" evidence="1">
    <location>
        <begin position="79"/>
        <end position="91"/>
    </location>
</feature>
<feature type="compositionally biased region" description="Basic and acidic residues" evidence="1">
    <location>
        <begin position="119"/>
        <end position="171"/>
    </location>
</feature>
<feature type="region of interest" description="Disordered" evidence="1">
    <location>
        <begin position="267"/>
        <end position="306"/>
    </location>
</feature>
<protein>
    <submittedName>
        <fullName evidence="2">Uncharacterized protein</fullName>
    </submittedName>
</protein>
<feature type="compositionally biased region" description="Basic residues" evidence="1">
    <location>
        <begin position="17"/>
        <end position="29"/>
    </location>
</feature>
<dbReference type="EMBL" id="FNCN01000007">
    <property type="protein sequence ID" value="SDG70669.1"/>
    <property type="molecule type" value="Genomic_DNA"/>
</dbReference>
<dbReference type="STRING" id="504805.SAMN05421505_1073"/>
<reference evidence="2 3" key="1">
    <citation type="submission" date="2016-10" db="EMBL/GenBank/DDBJ databases">
        <authorList>
            <person name="de Groot N.N."/>
        </authorList>
    </citation>
    <scope>NUCLEOTIDE SEQUENCE [LARGE SCALE GENOMIC DNA]</scope>
    <source>
        <strain evidence="2 3">CPCC 201354</strain>
    </source>
</reference>
<evidence type="ECO:0000313" key="2">
    <source>
        <dbReference type="EMBL" id="SDG70669.1"/>
    </source>
</evidence>
<feature type="compositionally biased region" description="Polar residues" evidence="1">
    <location>
        <begin position="297"/>
        <end position="306"/>
    </location>
</feature>
<feature type="region of interest" description="Disordered" evidence="1">
    <location>
        <begin position="1"/>
        <end position="182"/>
    </location>
</feature>
<dbReference type="AlphaFoldDB" id="A0A1G7WFY4"/>
<feature type="compositionally biased region" description="Basic residues" evidence="1">
    <location>
        <begin position="172"/>
        <end position="181"/>
    </location>
</feature>
<dbReference type="Proteomes" id="UP000198923">
    <property type="component" value="Unassembled WGS sequence"/>
</dbReference>
<organism evidence="2 3">
    <name type="scientific">Sinosporangium album</name>
    <dbReference type="NCBI Taxonomy" id="504805"/>
    <lineage>
        <taxon>Bacteria</taxon>
        <taxon>Bacillati</taxon>
        <taxon>Actinomycetota</taxon>
        <taxon>Actinomycetes</taxon>
        <taxon>Streptosporangiales</taxon>
        <taxon>Streptosporangiaceae</taxon>
        <taxon>Sinosporangium</taxon>
    </lineage>
</organism>
<evidence type="ECO:0000256" key="1">
    <source>
        <dbReference type="SAM" id="MobiDB-lite"/>
    </source>
</evidence>
<accession>A0A1G7WFY4</accession>
<proteinExistence type="predicted"/>
<name>A0A1G7WFY4_9ACTN</name>
<sequence length="306" mass="34316">MNRRKKDGRPNDWASRLGRRNGRSARHRTNHDPDRDDRRPYLRDHRTDKAGLRPAEGRHSLDRLRGNHRTTNAHPSGTADRHRSPDHDRAALPRSRGRGTAGPHQTDPDTDDPPPANRHNPDDHRTGHRDPDHPTGTDDHHHGNHHANHDHGNHDRANPGTDDPHEADGRLQSRRHHRRTRPHDCRAILCRRAHHAGKAGALLDHANRMTAARHNAAPRREGCASLCPPGSHLGGLRQNRGIRPLRVGPRRHVRYLCSLLSISLPHSASTPSALQPPRIRHSPRRTPSGHGPCPRSSRCTASGPTR</sequence>
<gene>
    <name evidence="2" type="ORF">SAMN05421505_1073</name>
</gene>
<feature type="compositionally biased region" description="Basic and acidic residues" evidence="1">
    <location>
        <begin position="30"/>
        <end position="65"/>
    </location>
</feature>
<keyword evidence="3" id="KW-1185">Reference proteome</keyword>
<evidence type="ECO:0000313" key="3">
    <source>
        <dbReference type="Proteomes" id="UP000198923"/>
    </source>
</evidence>